<protein>
    <submittedName>
        <fullName evidence="2">Uncharacterized protein</fullName>
    </submittedName>
</protein>
<evidence type="ECO:0000256" key="1">
    <source>
        <dbReference type="SAM" id="Phobius"/>
    </source>
</evidence>
<name>A0A7S1AYM7_NOCSC</name>
<reference evidence="2" key="1">
    <citation type="submission" date="2021-01" db="EMBL/GenBank/DDBJ databases">
        <authorList>
            <person name="Corre E."/>
            <person name="Pelletier E."/>
            <person name="Niang G."/>
            <person name="Scheremetjew M."/>
            <person name="Finn R."/>
            <person name="Kale V."/>
            <person name="Holt S."/>
            <person name="Cochrane G."/>
            <person name="Meng A."/>
            <person name="Brown T."/>
            <person name="Cohen L."/>
        </authorList>
    </citation>
    <scope>NUCLEOTIDE SEQUENCE</scope>
</reference>
<accession>A0A7S1AYM7</accession>
<keyword evidence="1" id="KW-0472">Membrane</keyword>
<dbReference type="EMBL" id="HBFQ01061838">
    <property type="protein sequence ID" value="CAD8869463.1"/>
    <property type="molecule type" value="Transcribed_RNA"/>
</dbReference>
<sequence length="142" mass="15921">MLHSSSTNKQCVASKFLVSSCDSNTHDFFPQGRFIAAVYRICFMATTVNGFDFMFTACVSCFFFVGTTLFEKFAEAMWPPLVCHGLAGDPPHTPLWFCGWYRFFHGAGNSLCCPIWKVDGGQLKYDLRAVAFFQSFTLSEGT</sequence>
<proteinExistence type="predicted"/>
<organism evidence="2">
    <name type="scientific">Noctiluca scintillans</name>
    <name type="common">Sea sparkle</name>
    <name type="synonym">Red tide dinoflagellate</name>
    <dbReference type="NCBI Taxonomy" id="2966"/>
    <lineage>
        <taxon>Eukaryota</taxon>
        <taxon>Sar</taxon>
        <taxon>Alveolata</taxon>
        <taxon>Dinophyceae</taxon>
        <taxon>Noctilucales</taxon>
        <taxon>Noctilucaceae</taxon>
        <taxon>Noctiluca</taxon>
    </lineage>
</organism>
<feature type="transmembrane region" description="Helical" evidence="1">
    <location>
        <begin position="53"/>
        <end position="70"/>
    </location>
</feature>
<keyword evidence="1" id="KW-1133">Transmembrane helix</keyword>
<evidence type="ECO:0000313" key="2">
    <source>
        <dbReference type="EMBL" id="CAD8869463.1"/>
    </source>
</evidence>
<dbReference type="AlphaFoldDB" id="A0A7S1AYM7"/>
<keyword evidence="1" id="KW-0812">Transmembrane</keyword>
<gene>
    <name evidence="2" type="ORF">NSCI0253_LOCUS43819</name>
</gene>